<accession>A0A1H1PEA4</accession>
<comment type="catalytic activity">
    <reaction evidence="8 9">
        <text>L-2,4-diaminobutanoate + acetyl-CoA = (2S)-4-acetamido-2-aminobutanoate + CoA + H(+)</text>
        <dbReference type="Rhea" id="RHEA:16901"/>
        <dbReference type="ChEBI" id="CHEBI:15378"/>
        <dbReference type="ChEBI" id="CHEBI:57287"/>
        <dbReference type="ChEBI" id="CHEBI:57288"/>
        <dbReference type="ChEBI" id="CHEBI:58761"/>
        <dbReference type="ChEBI" id="CHEBI:58929"/>
        <dbReference type="EC" id="2.3.1.178"/>
    </reaction>
</comment>
<evidence type="ECO:0000256" key="1">
    <source>
        <dbReference type="ARBA" id="ARBA00003741"/>
    </source>
</evidence>
<dbReference type="Gene3D" id="3.40.630.30">
    <property type="match status" value="1"/>
</dbReference>
<evidence type="ECO:0000313" key="12">
    <source>
        <dbReference type="Proteomes" id="UP000199103"/>
    </source>
</evidence>
<reference evidence="11 12" key="1">
    <citation type="submission" date="2016-10" db="EMBL/GenBank/DDBJ databases">
        <authorList>
            <person name="de Groot N.N."/>
        </authorList>
    </citation>
    <scope>NUCLEOTIDE SEQUENCE [LARGE SCALE GENOMIC DNA]</scope>
    <source>
        <strain evidence="11 12">DSM 21800</strain>
    </source>
</reference>
<dbReference type="AlphaFoldDB" id="A0A1H1PEA4"/>
<evidence type="ECO:0000259" key="10">
    <source>
        <dbReference type="PROSITE" id="PS51186"/>
    </source>
</evidence>
<keyword evidence="7 9" id="KW-0012">Acyltransferase</keyword>
<proteinExistence type="inferred from homology"/>
<comment type="function">
    <text evidence="1 9">Catalyzes the acetylation of L-2,4-diaminobutyrate (DABA) to gamma-N-acetyl-alpha,gamma-diaminobutyric acid (ADABA) with acetyl coenzyme A.</text>
</comment>
<evidence type="ECO:0000256" key="8">
    <source>
        <dbReference type="ARBA" id="ARBA00048924"/>
    </source>
</evidence>
<evidence type="ECO:0000256" key="5">
    <source>
        <dbReference type="ARBA" id="ARBA00017935"/>
    </source>
</evidence>
<dbReference type="InterPro" id="IPR000182">
    <property type="entry name" value="GNAT_dom"/>
</dbReference>
<dbReference type="InterPro" id="IPR012772">
    <property type="entry name" value="Ectoine_EctA"/>
</dbReference>
<dbReference type="UniPathway" id="UPA00067">
    <property type="reaction ID" value="UER00122"/>
</dbReference>
<dbReference type="EMBL" id="LT629772">
    <property type="protein sequence ID" value="SDS09443.1"/>
    <property type="molecule type" value="Genomic_DNA"/>
</dbReference>
<evidence type="ECO:0000256" key="7">
    <source>
        <dbReference type="ARBA" id="ARBA00023315"/>
    </source>
</evidence>
<dbReference type="NCBIfam" id="TIGR02406">
    <property type="entry name" value="ectoine_EctA"/>
    <property type="match status" value="1"/>
</dbReference>
<dbReference type="EC" id="2.3.1.178" evidence="4 9"/>
<evidence type="ECO:0000256" key="9">
    <source>
        <dbReference type="RuleBase" id="RU365045"/>
    </source>
</evidence>
<comment type="pathway">
    <text evidence="2 9">Amine and polyamine biosynthesis; ectoine biosynthesis; L-ectoine from L-aspartate 4-semialdehyde: step 2/3.</text>
</comment>
<keyword evidence="12" id="KW-1185">Reference proteome</keyword>
<dbReference type="Proteomes" id="UP000199103">
    <property type="component" value="Chromosome I"/>
</dbReference>
<evidence type="ECO:0000313" key="11">
    <source>
        <dbReference type="EMBL" id="SDS09443.1"/>
    </source>
</evidence>
<gene>
    <name evidence="9" type="primary">ectA</name>
    <name evidence="11" type="ORF">SAMN04489812_0864</name>
</gene>
<dbReference type="SUPFAM" id="SSF55729">
    <property type="entry name" value="Acyl-CoA N-acyltransferases (Nat)"/>
    <property type="match status" value="1"/>
</dbReference>
<evidence type="ECO:0000256" key="4">
    <source>
        <dbReference type="ARBA" id="ARBA00012355"/>
    </source>
</evidence>
<dbReference type="CDD" id="cd04301">
    <property type="entry name" value="NAT_SF"/>
    <property type="match status" value="1"/>
</dbReference>
<comment type="similarity">
    <text evidence="3 9">Belongs to the acetyltransferase family. EctA subfamily.</text>
</comment>
<organism evidence="11 12">
    <name type="scientific">Microlunatus soli</name>
    <dbReference type="NCBI Taxonomy" id="630515"/>
    <lineage>
        <taxon>Bacteria</taxon>
        <taxon>Bacillati</taxon>
        <taxon>Actinomycetota</taxon>
        <taxon>Actinomycetes</taxon>
        <taxon>Propionibacteriales</taxon>
        <taxon>Propionibacteriaceae</taxon>
        <taxon>Microlunatus</taxon>
    </lineage>
</organism>
<evidence type="ECO:0000256" key="6">
    <source>
        <dbReference type="ARBA" id="ARBA00022679"/>
    </source>
</evidence>
<dbReference type="InterPro" id="IPR016181">
    <property type="entry name" value="Acyl_CoA_acyltransferase"/>
</dbReference>
<dbReference type="Pfam" id="PF00583">
    <property type="entry name" value="Acetyltransf_1"/>
    <property type="match status" value="1"/>
</dbReference>
<dbReference type="STRING" id="630515.SAMN04489812_0864"/>
<dbReference type="PROSITE" id="PS51186">
    <property type="entry name" value="GNAT"/>
    <property type="match status" value="1"/>
</dbReference>
<dbReference type="GO" id="GO:0033816">
    <property type="term" value="F:diaminobutyrate acetyltransferase activity"/>
    <property type="evidence" value="ECO:0007669"/>
    <property type="project" value="UniProtKB-EC"/>
</dbReference>
<name>A0A1H1PEA4_9ACTN</name>
<protein>
    <recommendedName>
        <fullName evidence="5 9">L-2,4-diaminobutyric acid acetyltransferase</fullName>
        <shortName evidence="9">DABA acetyltransferase</shortName>
        <ecNumber evidence="4 9">2.3.1.178</ecNumber>
    </recommendedName>
</protein>
<dbReference type="GO" id="GO:0019491">
    <property type="term" value="P:ectoine biosynthetic process"/>
    <property type="evidence" value="ECO:0007669"/>
    <property type="project" value="UniProtKB-UniPathway"/>
</dbReference>
<feature type="domain" description="N-acetyltransferase" evidence="10">
    <location>
        <begin position="30"/>
        <end position="177"/>
    </location>
</feature>
<sequence length="186" mass="20882">MILRRISLTYLHVISAPVTQDRTATSTLAIDVREPSLDDAGALWQIAGDSRTLDLNPSYAYLLWCRDYAATSVIATVDDDRRPAGFVTGYRRPDEPRTLMVWQVAVDEQHRGRGVAGAMLDQLVDRVEDIDWLETTITDDNAASIALFTSFAERRGSTLSRSDLFQTKHFPDNHDAERLYRIGPLG</sequence>
<keyword evidence="6 9" id="KW-0808">Transferase</keyword>
<evidence type="ECO:0000256" key="2">
    <source>
        <dbReference type="ARBA" id="ARBA00004978"/>
    </source>
</evidence>
<evidence type="ECO:0000256" key="3">
    <source>
        <dbReference type="ARBA" id="ARBA00010712"/>
    </source>
</evidence>